<proteinExistence type="predicted"/>
<evidence type="ECO:0000313" key="3">
    <source>
        <dbReference type="Proteomes" id="UP001501490"/>
    </source>
</evidence>
<protein>
    <submittedName>
        <fullName evidence="2">Uncharacterized protein</fullName>
    </submittedName>
</protein>
<evidence type="ECO:0000256" key="1">
    <source>
        <dbReference type="SAM" id="MobiDB-lite"/>
    </source>
</evidence>
<accession>A0ABP7AN29</accession>
<reference evidence="3" key="1">
    <citation type="journal article" date="2019" name="Int. J. Syst. Evol. Microbiol.">
        <title>The Global Catalogue of Microorganisms (GCM) 10K type strain sequencing project: providing services to taxonomists for standard genome sequencing and annotation.</title>
        <authorList>
            <consortium name="The Broad Institute Genomics Platform"/>
            <consortium name="The Broad Institute Genome Sequencing Center for Infectious Disease"/>
            <person name="Wu L."/>
            <person name="Ma J."/>
        </authorList>
    </citation>
    <scope>NUCLEOTIDE SEQUENCE [LARGE SCALE GENOMIC DNA]</scope>
    <source>
        <strain evidence="3">JCM 16929</strain>
    </source>
</reference>
<dbReference type="RefSeq" id="WP_344808638.1">
    <property type="nucleotide sequence ID" value="NZ_BAABAB010000043.1"/>
</dbReference>
<organism evidence="2 3">
    <name type="scientific">Microlunatus ginsengisoli</name>
    <dbReference type="NCBI Taxonomy" id="363863"/>
    <lineage>
        <taxon>Bacteria</taxon>
        <taxon>Bacillati</taxon>
        <taxon>Actinomycetota</taxon>
        <taxon>Actinomycetes</taxon>
        <taxon>Propionibacteriales</taxon>
        <taxon>Propionibacteriaceae</taxon>
        <taxon>Microlunatus</taxon>
    </lineage>
</organism>
<sequence>MKPTPCPQSGGKALGSVLQVLGFDLHSIHAIPGGLWEGLVGVWLIVKGFGTPTVPLHPTSSTTTTPPSMVSTRP</sequence>
<dbReference type="EMBL" id="BAABAB010000043">
    <property type="protein sequence ID" value="GAA3636661.1"/>
    <property type="molecule type" value="Genomic_DNA"/>
</dbReference>
<name>A0ABP7AN29_9ACTN</name>
<gene>
    <name evidence="2" type="ORF">GCM10022236_44000</name>
</gene>
<feature type="region of interest" description="Disordered" evidence="1">
    <location>
        <begin position="55"/>
        <end position="74"/>
    </location>
</feature>
<dbReference type="Proteomes" id="UP001501490">
    <property type="component" value="Unassembled WGS sequence"/>
</dbReference>
<evidence type="ECO:0000313" key="2">
    <source>
        <dbReference type="EMBL" id="GAA3636661.1"/>
    </source>
</evidence>
<comment type="caution">
    <text evidence="2">The sequence shown here is derived from an EMBL/GenBank/DDBJ whole genome shotgun (WGS) entry which is preliminary data.</text>
</comment>
<keyword evidence="3" id="KW-1185">Reference proteome</keyword>